<dbReference type="FunFam" id="2.60.120.290:FF:000013">
    <property type="entry name" value="Membrane frizzled-related protein"/>
    <property type="match status" value="1"/>
</dbReference>
<evidence type="ECO:0000256" key="5">
    <source>
        <dbReference type="ARBA" id="ARBA00022536"/>
    </source>
</evidence>
<dbReference type="GO" id="GO:0005768">
    <property type="term" value="C:endosome"/>
    <property type="evidence" value="ECO:0007669"/>
    <property type="project" value="UniProtKB-SubCell"/>
</dbReference>
<evidence type="ECO:0000256" key="23">
    <source>
        <dbReference type="ARBA" id="ARBA00049611"/>
    </source>
</evidence>
<comment type="subcellular location">
    <subcellularLocation>
        <location evidence="2">Cell membrane</location>
    </subcellularLocation>
    <subcellularLocation>
        <location evidence="1">Endosome</location>
    </subcellularLocation>
    <subcellularLocation>
        <location evidence="21">Lysosome membrane</location>
        <topology evidence="21">Peripheral membrane protein</topology>
    </subcellularLocation>
</comment>
<feature type="domain" description="EGF-like" evidence="28">
    <location>
        <begin position="571"/>
        <end position="607"/>
    </location>
</feature>
<evidence type="ECO:0000256" key="12">
    <source>
        <dbReference type="ARBA" id="ARBA00022753"/>
    </source>
</evidence>
<dbReference type="GO" id="GO:0008203">
    <property type="term" value="P:cholesterol metabolic process"/>
    <property type="evidence" value="ECO:0007669"/>
    <property type="project" value="UniProtKB-KW"/>
</dbReference>
<dbReference type="CDD" id="cd00054">
    <property type="entry name" value="EGF_CA"/>
    <property type="match status" value="5"/>
</dbReference>
<evidence type="ECO:0000256" key="1">
    <source>
        <dbReference type="ARBA" id="ARBA00004177"/>
    </source>
</evidence>
<feature type="disulfide bond" evidence="25">
    <location>
        <begin position="874"/>
        <end position="883"/>
    </location>
</feature>
<evidence type="ECO:0000256" key="26">
    <source>
        <dbReference type="SAM" id="Phobius"/>
    </source>
</evidence>
<keyword evidence="15 25" id="KW-1015">Disulfide bond</keyword>
<dbReference type="GO" id="GO:0048667">
    <property type="term" value="P:cell morphogenesis involved in neuron differentiation"/>
    <property type="evidence" value="ECO:0007669"/>
    <property type="project" value="UniProtKB-ARBA"/>
</dbReference>
<proteinExistence type="predicted"/>
<keyword evidence="20" id="KW-0170">Cobalt</keyword>
<evidence type="ECO:0000313" key="29">
    <source>
        <dbReference type="EMBL" id="KAJ9586383.1"/>
    </source>
</evidence>
<protein>
    <recommendedName>
        <fullName evidence="22">Cubilin</fullName>
    </recommendedName>
</protein>
<dbReference type="GO" id="GO:0009887">
    <property type="term" value="P:animal organ morphogenesis"/>
    <property type="evidence" value="ECO:0007669"/>
    <property type="project" value="UniProtKB-ARBA"/>
</dbReference>
<dbReference type="InterPro" id="IPR009030">
    <property type="entry name" value="Growth_fac_rcpt_cys_sf"/>
</dbReference>
<dbReference type="PROSITE" id="PS01180">
    <property type="entry name" value="CUB"/>
    <property type="match status" value="3"/>
</dbReference>
<evidence type="ECO:0000256" key="20">
    <source>
        <dbReference type="ARBA" id="ARBA00023285"/>
    </source>
</evidence>
<evidence type="ECO:0000256" key="7">
    <source>
        <dbReference type="ARBA" id="ARBA00022553"/>
    </source>
</evidence>
<keyword evidence="26" id="KW-1133">Transmembrane helix</keyword>
<evidence type="ECO:0000256" key="15">
    <source>
        <dbReference type="ARBA" id="ARBA00023157"/>
    </source>
</evidence>
<evidence type="ECO:0000256" key="2">
    <source>
        <dbReference type="ARBA" id="ARBA00004236"/>
    </source>
</evidence>
<dbReference type="SMART" id="SM00181">
    <property type="entry name" value="EGF"/>
    <property type="match status" value="8"/>
</dbReference>
<dbReference type="AlphaFoldDB" id="A0AAD7ZTI9"/>
<evidence type="ECO:0000259" key="28">
    <source>
        <dbReference type="PROSITE" id="PS50026"/>
    </source>
</evidence>
<dbReference type="GO" id="GO:0001764">
    <property type="term" value="P:neuron migration"/>
    <property type="evidence" value="ECO:0007669"/>
    <property type="project" value="UniProtKB-ARBA"/>
</dbReference>
<dbReference type="SMART" id="SM00042">
    <property type="entry name" value="CUB"/>
    <property type="match status" value="2"/>
</dbReference>
<evidence type="ECO:0000256" key="22">
    <source>
        <dbReference type="ARBA" id="ARBA00023878"/>
    </source>
</evidence>
<accession>A0AAD7ZTI9</accession>
<keyword evidence="11" id="KW-0677">Repeat</keyword>
<dbReference type="GO" id="GO:0031419">
    <property type="term" value="F:cobalamin binding"/>
    <property type="evidence" value="ECO:0007669"/>
    <property type="project" value="UniProtKB-KW"/>
</dbReference>
<dbReference type="GO" id="GO:0016324">
    <property type="term" value="C:apical plasma membrane"/>
    <property type="evidence" value="ECO:0007669"/>
    <property type="project" value="UniProtKB-ARBA"/>
</dbReference>
<reference evidence="29" key="1">
    <citation type="journal article" date="2023" name="IScience">
        <title>Live-bearing cockroach genome reveals convergent evolutionary mechanisms linked to viviparity in insects and beyond.</title>
        <authorList>
            <person name="Fouks B."/>
            <person name="Harrison M.C."/>
            <person name="Mikhailova A.A."/>
            <person name="Marchal E."/>
            <person name="English S."/>
            <person name="Carruthers M."/>
            <person name="Jennings E.C."/>
            <person name="Chiamaka E.L."/>
            <person name="Frigard R.A."/>
            <person name="Pippel M."/>
            <person name="Attardo G.M."/>
            <person name="Benoit J.B."/>
            <person name="Bornberg-Bauer E."/>
            <person name="Tobe S.S."/>
        </authorList>
    </citation>
    <scope>NUCLEOTIDE SEQUENCE</scope>
    <source>
        <strain evidence="29">Stay&amp;Tobe</strain>
    </source>
</reference>
<feature type="domain" description="EGF-like" evidence="28">
    <location>
        <begin position="886"/>
        <end position="923"/>
    </location>
</feature>
<feature type="domain" description="EGF-like" evidence="28">
    <location>
        <begin position="609"/>
        <end position="650"/>
    </location>
</feature>
<feature type="transmembrane region" description="Helical" evidence="26">
    <location>
        <begin position="359"/>
        <end position="378"/>
    </location>
</feature>
<dbReference type="SUPFAM" id="SSF57184">
    <property type="entry name" value="Growth factor receptor domain"/>
    <property type="match status" value="1"/>
</dbReference>
<name>A0AAD7ZTI9_DIPPU</name>
<keyword evidence="13" id="KW-0443">Lipid metabolism</keyword>
<dbReference type="FunFam" id="2.10.25.10:FF:000379">
    <property type="entry name" value="Cubilin"/>
    <property type="match status" value="1"/>
</dbReference>
<keyword evidence="3" id="KW-0217">Developmental protein</keyword>
<dbReference type="Gene3D" id="2.60.120.290">
    <property type="entry name" value="Spermadhesin, CUB domain"/>
    <property type="match status" value="3"/>
</dbReference>
<comment type="caution">
    <text evidence="25">Lacks conserved residue(s) required for the propagation of feature annotation.</text>
</comment>
<dbReference type="FunFam" id="2.10.25.10:FF:000260">
    <property type="entry name" value="Notch receptor 4"/>
    <property type="match status" value="1"/>
</dbReference>
<keyword evidence="14 26" id="KW-0472">Membrane</keyword>
<keyword evidence="19" id="KW-0458">Lysosome</keyword>
<dbReference type="PROSITE" id="PS00010">
    <property type="entry name" value="ASX_HYDROXYL"/>
    <property type="match status" value="2"/>
</dbReference>
<evidence type="ECO:0000256" key="14">
    <source>
        <dbReference type="ARBA" id="ARBA00023136"/>
    </source>
</evidence>
<evidence type="ECO:0000256" key="8">
    <source>
        <dbReference type="ARBA" id="ARBA00022628"/>
    </source>
</evidence>
<dbReference type="InterPro" id="IPR013032">
    <property type="entry name" value="EGF-like_CS"/>
</dbReference>
<keyword evidence="12" id="KW-0967">Endosome</keyword>
<sequence>YLYLMKWRGYYMECQNSVANCVKLDFKVRRDSHTKKSPCGIQQSSASSSCQGRMIRWSDGEMIRWYSHTKKSPCGIQQNWMVRWFSHTKKSPCIIQQNWMIGCLDRMQSSTFVLLSRSDDWMVGWYDGRMIRCRVALFSSCLDQMIGWYDGQMVRWYRLTKNDWMVQPHEESPRVIQQSSTSSSCLDWMVRWYSHTKKSPYWMFILVFPPHTKGSYDILSPALGWNACVEFRWLVIEEKHPMNMSVSKDILSASDVIDYQDLDPNDQISEGYVDSIRFYAIQILFKTVLSITSISMIETGGEIDLSFSTSHSFNPLTTAGSKYCTIVMKSGLNCEVRMFLKHSNISVCKQTFCEVDINIFIYILNLCSIISIGLCVLLKTSKSNFFPKIFSQTEIFVSYRYHSLHCFIFANSSFCFLISFLNLVLSDNDEQVPCTVGLMAWLSSTYINSSLFVTDLTSDRGYVNLNGENLAYIAKSAREAADTVRSIRTNVLNNLEQNVENLMNFIAITSNHCRRFLEFFAASYLIRIQLSQQRTPFMHVMNNPLTKRVNALSRRVNVLERRTRQLQNLLVTNECASNPCQNGGTCIDSYNGFFCQCPKNWGGSRCNVDVNECVHFAGTDLGCQNGATCINKPGSYECVCAANWVGIHCTQRTNDCSSSSSEELCGHGTCVNTKSSGGKSYKCICDQGWTTQSGTGPCTVDVDECSGSSRPACSTNPPVQCINVPGSFFCGPCPQGYTGNGYYCNDIDECQINNGGCSVNPLVQCINTQGSRICGQCPPGYQGDGKYCVYLGVCGVNNGGCHPMARCVDNPRISQTYVECICPAGYTGSGMGPTGCIPSSGGTAVVPSSNPCSGVLCVHGSCLATSTTAYLCVCLPGYTGNLCELTEDPCTRRPCQNGGTCVQDGINGYRCICATSFTGFNCQEQIQIEFFALSGTLEFPALGNLEYGHNLNCPWLITTNSSKVLQVNFTRFQLERSQQCEYDFLQIHDGKTAGSHMLGRYCGNRMPPNFTSTHNHLFIWFRSDQSHAREGFALTWNSTDPVCGSPRIRFTTHGVLQSPGAPGKYPNNRDCYWTLEAPYGRRIQFHFFTMQIEASANCSNDFLEIHSGYETGHLLNRYCNTSHPRPLTTPGHIATLYFHTNEKKNDAGFQISYTSVESFPGCGGTLSAPSGEVTSPNHPTGYHENIDCEWHIQMPQNERIQLTFLTFSLEQSRGCMFDSVE</sequence>
<dbReference type="EMBL" id="JASPKZ010007167">
    <property type="protein sequence ID" value="KAJ9586383.1"/>
    <property type="molecule type" value="Genomic_DNA"/>
</dbReference>
<organism evidence="29 30">
    <name type="scientific">Diploptera punctata</name>
    <name type="common">Pacific beetle cockroach</name>
    <dbReference type="NCBI Taxonomy" id="6984"/>
    <lineage>
        <taxon>Eukaryota</taxon>
        <taxon>Metazoa</taxon>
        <taxon>Ecdysozoa</taxon>
        <taxon>Arthropoda</taxon>
        <taxon>Hexapoda</taxon>
        <taxon>Insecta</taxon>
        <taxon>Pterygota</taxon>
        <taxon>Neoptera</taxon>
        <taxon>Polyneoptera</taxon>
        <taxon>Dictyoptera</taxon>
        <taxon>Blattodea</taxon>
        <taxon>Blaberoidea</taxon>
        <taxon>Blaberidae</taxon>
        <taxon>Diplopterinae</taxon>
        <taxon>Diploptera</taxon>
    </lineage>
</organism>
<dbReference type="PROSITE" id="PS00022">
    <property type="entry name" value="EGF_1"/>
    <property type="match status" value="4"/>
</dbReference>
<dbReference type="PROSITE" id="PS01187">
    <property type="entry name" value="EGF_CA"/>
    <property type="match status" value="1"/>
</dbReference>
<dbReference type="Pfam" id="PF12661">
    <property type="entry name" value="hEGF"/>
    <property type="match status" value="1"/>
</dbReference>
<gene>
    <name evidence="29" type="ORF">L9F63_019964</name>
</gene>
<dbReference type="GO" id="GO:0048646">
    <property type="term" value="P:anatomical structure formation involved in morphogenesis"/>
    <property type="evidence" value="ECO:0007669"/>
    <property type="project" value="UniProtKB-ARBA"/>
</dbReference>
<reference evidence="29" key="2">
    <citation type="submission" date="2023-05" db="EMBL/GenBank/DDBJ databases">
        <authorList>
            <person name="Fouks B."/>
        </authorList>
    </citation>
    <scope>NUCLEOTIDE SEQUENCE</scope>
    <source>
        <strain evidence="29">Stay&amp;Tobe</strain>
        <tissue evidence="29">Testes</tissue>
    </source>
</reference>
<evidence type="ECO:0000256" key="18">
    <source>
        <dbReference type="ARBA" id="ARBA00023221"/>
    </source>
</evidence>
<feature type="non-terminal residue" evidence="29">
    <location>
        <position position="1"/>
    </location>
</feature>
<keyword evidence="4" id="KW-1003">Cell membrane</keyword>
<evidence type="ECO:0000256" key="19">
    <source>
        <dbReference type="ARBA" id="ARBA00023228"/>
    </source>
</evidence>
<dbReference type="GO" id="GO:0005765">
    <property type="term" value="C:lysosomal membrane"/>
    <property type="evidence" value="ECO:0007669"/>
    <property type="project" value="UniProtKB-SubCell"/>
</dbReference>
<evidence type="ECO:0000256" key="10">
    <source>
        <dbReference type="ARBA" id="ARBA00022729"/>
    </source>
</evidence>
<feature type="disulfide bond" evidence="25">
    <location>
        <begin position="852"/>
        <end position="862"/>
    </location>
</feature>
<keyword evidence="10" id="KW-0732">Signal</keyword>
<keyword evidence="7" id="KW-0597">Phosphoprotein</keyword>
<keyword evidence="5 25" id="KW-0245">EGF-like domain</keyword>
<feature type="disulfide bond" evidence="25">
    <location>
        <begin position="913"/>
        <end position="922"/>
    </location>
</feature>
<evidence type="ECO:0000256" key="11">
    <source>
        <dbReference type="ARBA" id="ARBA00022737"/>
    </source>
</evidence>
<dbReference type="PANTHER" id="PTHR47761">
    <property type="entry name" value="C-TYPE LECTIN-RELATED"/>
    <property type="match status" value="1"/>
</dbReference>
<dbReference type="PROSITE" id="PS50026">
    <property type="entry name" value="EGF_3"/>
    <property type="match status" value="4"/>
</dbReference>
<dbReference type="Pfam" id="PF07645">
    <property type="entry name" value="EGF_CA"/>
    <property type="match status" value="2"/>
</dbReference>
<keyword evidence="6" id="KW-0153">Cholesterol metabolism</keyword>
<keyword evidence="8" id="KW-0846">Cobalamin</keyword>
<dbReference type="GO" id="GO:0043005">
    <property type="term" value="C:neuron projection"/>
    <property type="evidence" value="ECO:0007669"/>
    <property type="project" value="UniProtKB-ARBA"/>
</dbReference>
<dbReference type="FunFam" id="2.10.25.10:FF:000172">
    <property type="entry name" value="FAT atypical cadherin 3"/>
    <property type="match status" value="1"/>
</dbReference>
<keyword evidence="26" id="KW-0812">Transmembrane</keyword>
<dbReference type="InterPro" id="IPR000152">
    <property type="entry name" value="EGF-type_Asp/Asn_hydroxyl_site"/>
</dbReference>
<dbReference type="FunFam" id="2.10.25.10:FF:000143">
    <property type="entry name" value="Protein crumbs 1"/>
    <property type="match status" value="1"/>
</dbReference>
<evidence type="ECO:0000256" key="21">
    <source>
        <dbReference type="ARBA" id="ARBA00023765"/>
    </source>
</evidence>
<dbReference type="InterPro" id="IPR035914">
    <property type="entry name" value="Sperma_CUB_dom_sf"/>
</dbReference>
<evidence type="ECO:0000256" key="17">
    <source>
        <dbReference type="ARBA" id="ARBA00023180"/>
    </source>
</evidence>
<keyword evidence="30" id="KW-1185">Reference proteome</keyword>
<evidence type="ECO:0000259" key="27">
    <source>
        <dbReference type="PROSITE" id="PS01180"/>
    </source>
</evidence>
<evidence type="ECO:0000256" key="25">
    <source>
        <dbReference type="PROSITE-ProRule" id="PRU00076"/>
    </source>
</evidence>
<evidence type="ECO:0000256" key="13">
    <source>
        <dbReference type="ARBA" id="ARBA00023098"/>
    </source>
</evidence>
<evidence type="ECO:0000256" key="4">
    <source>
        <dbReference type="ARBA" id="ARBA00022475"/>
    </source>
</evidence>
<dbReference type="GO" id="GO:0016358">
    <property type="term" value="P:dendrite development"/>
    <property type="evidence" value="ECO:0007669"/>
    <property type="project" value="UniProtKB-ARBA"/>
</dbReference>
<dbReference type="InterPro" id="IPR000742">
    <property type="entry name" value="EGF"/>
</dbReference>
<evidence type="ECO:0000256" key="16">
    <source>
        <dbReference type="ARBA" id="ARBA00023166"/>
    </source>
</evidence>
<keyword evidence="18" id="KW-0753">Steroid metabolism</keyword>
<feature type="domain" description="CUB" evidence="27">
    <location>
        <begin position="922"/>
        <end position="1039"/>
    </location>
</feature>
<dbReference type="SUPFAM" id="SSF57196">
    <property type="entry name" value="EGF/Laminin"/>
    <property type="match status" value="4"/>
</dbReference>
<feature type="domain" description="EGF-like" evidence="28">
    <location>
        <begin position="848"/>
        <end position="884"/>
    </location>
</feature>
<dbReference type="InterPro" id="IPR053119">
    <property type="entry name" value="Cubilin_domain"/>
</dbReference>
<evidence type="ECO:0000256" key="24">
    <source>
        <dbReference type="ARBA" id="ARBA00049703"/>
    </source>
</evidence>
<dbReference type="SUPFAM" id="SSF49854">
    <property type="entry name" value="Spermadhesin, CUB domain"/>
    <property type="match status" value="3"/>
</dbReference>
<dbReference type="PANTHER" id="PTHR47761:SF1">
    <property type="entry name" value="C-TYPE LECTIN-RELATED"/>
    <property type="match status" value="1"/>
</dbReference>
<feature type="disulfide bond" evidence="25">
    <location>
        <begin position="597"/>
        <end position="606"/>
    </location>
</feature>
<feature type="domain" description="CUB" evidence="27">
    <location>
        <begin position="1162"/>
        <end position="1221"/>
    </location>
</feature>
<dbReference type="Pfam" id="PF00431">
    <property type="entry name" value="CUB"/>
    <property type="match status" value="3"/>
</dbReference>
<dbReference type="CDD" id="cd00041">
    <property type="entry name" value="CUB"/>
    <property type="match status" value="3"/>
</dbReference>
<feature type="transmembrane region" description="Helical" evidence="26">
    <location>
        <begin position="399"/>
        <end position="425"/>
    </location>
</feature>
<evidence type="ECO:0000256" key="6">
    <source>
        <dbReference type="ARBA" id="ARBA00022548"/>
    </source>
</evidence>
<dbReference type="FunFam" id="2.10.25.10:FF:000429">
    <property type="entry name" value="Cubilin"/>
    <property type="match status" value="1"/>
</dbReference>
<comment type="function">
    <text evidence="23">Endocytic receptor which plays a role in lipoprotein, vitamin and iron metabolism by facilitating their uptake. Acts together with LRP2 to mediate endocytosis of high-density lipoproteins, GC, hemoglobin, ALB, TF and SCGB1A1. Acts together with AMN to mediate endocytosis of the CBLIF-cobalamin complex. Binds to ALB, MB, Kappa and lambda-light chains, TF, hemoglobin, GC, SCGB1A1, APOA1, high density lipoprotein, and the CBLIF-cobalamin complex. Ligand binding requires calcium. Serves as important transporter in several absorptive epithelia, including intestine, renal proximal tubules and embryonic yolk sac. May play an important role in the development of the peri-implantation embryo through internalization of APOA1 and cholesterol. Binds to LGALS3 at the maternal-fetal interface.</text>
</comment>
<dbReference type="Pfam" id="PF00008">
    <property type="entry name" value="EGF"/>
    <property type="match status" value="3"/>
</dbReference>
<keyword evidence="9" id="KW-0165">Cleavage on pair of basic residues</keyword>
<dbReference type="InterPro" id="IPR001881">
    <property type="entry name" value="EGF-like_Ca-bd_dom"/>
</dbReference>
<dbReference type="SMART" id="SM00179">
    <property type="entry name" value="EGF_CA"/>
    <property type="match status" value="7"/>
</dbReference>
<keyword evidence="17" id="KW-0325">Glycoprotein</keyword>
<dbReference type="Proteomes" id="UP001233999">
    <property type="component" value="Unassembled WGS sequence"/>
</dbReference>
<evidence type="ECO:0000313" key="30">
    <source>
        <dbReference type="Proteomes" id="UP001233999"/>
    </source>
</evidence>
<comment type="caution">
    <text evidence="29">The sequence shown here is derived from an EMBL/GenBank/DDBJ whole genome shotgun (WGS) entry which is preliminary data.</text>
</comment>
<evidence type="ECO:0000256" key="9">
    <source>
        <dbReference type="ARBA" id="ARBA00022685"/>
    </source>
</evidence>
<dbReference type="GO" id="GO:0005509">
    <property type="term" value="F:calcium ion binding"/>
    <property type="evidence" value="ECO:0007669"/>
    <property type="project" value="InterPro"/>
</dbReference>
<feature type="domain" description="CUB" evidence="27">
    <location>
        <begin position="1043"/>
        <end position="1156"/>
    </location>
</feature>
<feature type="disulfide bond" evidence="25">
    <location>
        <begin position="640"/>
        <end position="649"/>
    </location>
</feature>
<keyword evidence="16" id="KW-1207">Sterol metabolism</keyword>
<dbReference type="PROSITE" id="PS01186">
    <property type="entry name" value="EGF_2"/>
    <property type="match status" value="1"/>
</dbReference>
<dbReference type="FunFam" id="2.60.120.290:FF:000060">
    <property type="entry name" value="Cubilin homolog"/>
    <property type="match status" value="1"/>
</dbReference>
<dbReference type="InterPro" id="IPR018097">
    <property type="entry name" value="EGF_Ca-bd_CS"/>
</dbReference>
<dbReference type="InterPro" id="IPR049883">
    <property type="entry name" value="NOTCH1_EGF-like"/>
</dbReference>
<dbReference type="InterPro" id="IPR000859">
    <property type="entry name" value="CUB_dom"/>
</dbReference>
<feature type="non-terminal residue" evidence="29">
    <location>
        <position position="1221"/>
    </location>
</feature>
<comment type="subunit">
    <text evidence="24">Interacts with AMN. Component of the cubam complex composed of one CUBN trimer and one AMN chain. The cubam complex can dimerize. Interacts with LRP2 in a dual-receptor complex in a calcium-dependent manner. Found in a complex with PID1/PCLI1, LRP1 and CUBNI. Interacts with LRP1 and PID1/PCLI1.</text>
</comment>
<dbReference type="Gene3D" id="2.10.25.10">
    <property type="entry name" value="Laminin"/>
    <property type="match status" value="7"/>
</dbReference>
<evidence type="ECO:0000256" key="3">
    <source>
        <dbReference type="ARBA" id="ARBA00022473"/>
    </source>
</evidence>